<keyword evidence="5 9" id="KW-0560">Oxidoreductase</keyword>
<evidence type="ECO:0000256" key="9">
    <source>
        <dbReference type="HAMAP-Rule" id="MF_00087"/>
    </source>
</evidence>
<dbReference type="InterPro" id="IPR036453">
    <property type="entry name" value="GluRdtase_dimer_dom_sf"/>
</dbReference>
<dbReference type="Pfam" id="PF00745">
    <property type="entry name" value="GlutR_dimer"/>
    <property type="match status" value="1"/>
</dbReference>
<dbReference type="HAMAP" id="MF_00087">
    <property type="entry name" value="Glu_tRNA_reductase"/>
    <property type="match status" value="1"/>
</dbReference>
<keyword evidence="4 9" id="KW-0521">NADP</keyword>
<feature type="active site" description="Nucleophile" evidence="9 10">
    <location>
        <position position="50"/>
    </location>
</feature>
<feature type="binding site" evidence="9 11">
    <location>
        <begin position="49"/>
        <end position="52"/>
    </location>
    <ligand>
        <name>substrate</name>
    </ligand>
</feature>
<evidence type="ECO:0000256" key="5">
    <source>
        <dbReference type="ARBA" id="ARBA00023002"/>
    </source>
</evidence>
<dbReference type="InterPro" id="IPR006151">
    <property type="entry name" value="Shikm_DH/Glu-tRNA_Rdtase"/>
</dbReference>
<reference evidence="19 21" key="2">
    <citation type="submission" date="2016-10" db="EMBL/GenBank/DDBJ databases">
        <authorList>
            <person name="de Groot N.N."/>
        </authorList>
    </citation>
    <scope>NUCLEOTIDE SEQUENCE [LARGE SCALE GENOMIC DNA]</scope>
    <source>
        <strain evidence="19 21">DSM 2895</strain>
    </source>
</reference>
<dbReference type="RefSeq" id="WP_043067301.1">
    <property type="nucleotide sequence ID" value="NZ_BJOA01000034.1"/>
</dbReference>
<evidence type="ECO:0000256" key="8">
    <source>
        <dbReference type="ARBA" id="ARBA00068659"/>
    </source>
</evidence>
<dbReference type="AlphaFoldDB" id="A0A0D1W2Z6"/>
<evidence type="ECO:0000256" key="6">
    <source>
        <dbReference type="ARBA" id="ARBA00023244"/>
    </source>
</evidence>
<feature type="binding site" evidence="9 12">
    <location>
        <begin position="189"/>
        <end position="194"/>
    </location>
    <ligand>
        <name>NADP(+)</name>
        <dbReference type="ChEBI" id="CHEBI:58349"/>
    </ligand>
</feature>
<dbReference type="GeneID" id="42304714"/>
<name>A0A0D1W2Z6_ANEMI</name>
<dbReference type="CDD" id="cd05213">
    <property type="entry name" value="NAD_bind_Glutamyl_tRNA_reduct"/>
    <property type="match status" value="1"/>
</dbReference>
<evidence type="ECO:0000256" key="2">
    <source>
        <dbReference type="ARBA" id="ARBA00005916"/>
    </source>
</evidence>
<comment type="catalytic activity">
    <reaction evidence="7 9 14">
        <text>(S)-4-amino-5-oxopentanoate + tRNA(Glu) + NADP(+) = L-glutamyl-tRNA(Glu) + NADPH + H(+)</text>
        <dbReference type="Rhea" id="RHEA:12344"/>
        <dbReference type="Rhea" id="RHEA-COMP:9663"/>
        <dbReference type="Rhea" id="RHEA-COMP:9680"/>
        <dbReference type="ChEBI" id="CHEBI:15378"/>
        <dbReference type="ChEBI" id="CHEBI:57501"/>
        <dbReference type="ChEBI" id="CHEBI:57783"/>
        <dbReference type="ChEBI" id="CHEBI:58349"/>
        <dbReference type="ChEBI" id="CHEBI:78442"/>
        <dbReference type="ChEBI" id="CHEBI:78520"/>
        <dbReference type="EC" id="1.2.1.70"/>
    </reaction>
</comment>
<dbReference type="FunFam" id="3.30.460.30:FF:000001">
    <property type="entry name" value="Glutamyl-tRNA reductase"/>
    <property type="match status" value="1"/>
</dbReference>
<dbReference type="PANTHER" id="PTHR43013:SF1">
    <property type="entry name" value="GLUTAMYL-TRNA REDUCTASE"/>
    <property type="match status" value="1"/>
</dbReference>
<evidence type="ECO:0000256" key="4">
    <source>
        <dbReference type="ARBA" id="ARBA00022857"/>
    </source>
</evidence>
<dbReference type="InterPro" id="IPR018214">
    <property type="entry name" value="GluRdtase_CS"/>
</dbReference>
<feature type="binding site" evidence="9 11">
    <location>
        <begin position="114"/>
        <end position="116"/>
    </location>
    <ligand>
        <name>substrate</name>
    </ligand>
</feature>
<evidence type="ECO:0000256" key="14">
    <source>
        <dbReference type="RuleBase" id="RU000584"/>
    </source>
</evidence>
<dbReference type="InterPro" id="IPR036343">
    <property type="entry name" value="GluRdtase_N_sf"/>
</dbReference>
<dbReference type="Proteomes" id="UP000037269">
    <property type="component" value="Unassembled WGS sequence"/>
</dbReference>
<evidence type="ECO:0000256" key="10">
    <source>
        <dbReference type="PIRSR" id="PIRSR000445-1"/>
    </source>
</evidence>
<dbReference type="SUPFAM" id="SSF69075">
    <property type="entry name" value="Glutamyl tRNA-reductase dimerization domain"/>
    <property type="match status" value="1"/>
</dbReference>
<dbReference type="InterPro" id="IPR015896">
    <property type="entry name" value="4pyrrol_synth_GluRdtase_dimer"/>
</dbReference>
<dbReference type="PATRIC" id="fig|47500.12.peg.1334"/>
<dbReference type="GO" id="GO:0050661">
    <property type="term" value="F:NADP binding"/>
    <property type="evidence" value="ECO:0007669"/>
    <property type="project" value="InterPro"/>
</dbReference>
<dbReference type="Proteomes" id="UP000182836">
    <property type="component" value="Unassembled WGS sequence"/>
</dbReference>
<dbReference type="PIRSF" id="PIRSF000445">
    <property type="entry name" value="4pyrrol_synth_GluRdtase"/>
    <property type="match status" value="1"/>
</dbReference>
<feature type="domain" description="Glutamyl-tRNA reductase N-terminal" evidence="17">
    <location>
        <begin position="6"/>
        <end position="156"/>
    </location>
</feature>
<dbReference type="InterPro" id="IPR000343">
    <property type="entry name" value="4pyrrol_synth_GluRdtase"/>
</dbReference>
<dbReference type="GO" id="GO:0019353">
    <property type="term" value="P:protoporphyrinogen IX biosynthetic process from glutamate"/>
    <property type="evidence" value="ECO:0007669"/>
    <property type="project" value="TreeGrafter"/>
</dbReference>
<feature type="domain" description="Quinate/shikimate 5-dehydrogenase/glutamyl-tRNA reductase" evidence="16">
    <location>
        <begin position="171"/>
        <end position="306"/>
    </location>
</feature>
<keyword evidence="6 9" id="KW-0627">Porphyrin biosynthesis</keyword>
<dbReference type="GO" id="GO:0008883">
    <property type="term" value="F:glutamyl-tRNA reductase activity"/>
    <property type="evidence" value="ECO:0007669"/>
    <property type="project" value="UniProtKB-UniRule"/>
</dbReference>
<dbReference type="OrthoDB" id="110209at2"/>
<dbReference type="EMBL" id="FNED01000017">
    <property type="protein sequence ID" value="SDJ41787.1"/>
    <property type="molecule type" value="Genomic_DNA"/>
</dbReference>
<comment type="domain">
    <text evidence="9">Possesses an unusual extended V-shaped dimeric structure with each monomer consisting of three distinct domains arranged along a curved 'spinal' alpha-helix. The N-terminal catalytic domain specifically recognizes the glutamate moiety of the substrate. The second domain is the NADPH-binding domain, and the third C-terminal domain is responsible for dimerization.</text>
</comment>
<feature type="binding site" evidence="9 11">
    <location>
        <position position="120"/>
    </location>
    <ligand>
        <name>substrate</name>
    </ligand>
</feature>
<evidence type="ECO:0000313" key="20">
    <source>
        <dbReference type="Proteomes" id="UP000037269"/>
    </source>
</evidence>
<evidence type="ECO:0000259" key="15">
    <source>
        <dbReference type="Pfam" id="PF00745"/>
    </source>
</evidence>
<comment type="subunit">
    <text evidence="9">Homodimer.</text>
</comment>
<dbReference type="EC" id="1.2.1.70" evidence="3 9"/>
<keyword evidence="20" id="KW-1185">Reference proteome</keyword>
<reference evidence="18 20" key="1">
    <citation type="submission" date="2015-07" db="EMBL/GenBank/DDBJ databases">
        <title>Fjat-14205 dsm 2895.</title>
        <authorList>
            <person name="Liu B."/>
            <person name="Wang J."/>
            <person name="Zhu Y."/>
            <person name="Liu G."/>
            <person name="Chen Q."/>
            <person name="Chen Z."/>
            <person name="Lan J."/>
            <person name="Che J."/>
            <person name="Ge C."/>
            <person name="Shi H."/>
            <person name="Pan Z."/>
            <person name="Liu X."/>
        </authorList>
    </citation>
    <scope>NUCLEOTIDE SEQUENCE [LARGE SCALE GENOMIC DNA]</scope>
    <source>
        <strain evidence="18 20">DSM 2895</strain>
    </source>
</reference>
<evidence type="ECO:0000256" key="12">
    <source>
        <dbReference type="PIRSR" id="PIRSR000445-3"/>
    </source>
</evidence>
<comment type="pathway">
    <text evidence="1 9 14">Porphyrin-containing compound metabolism; protoporphyrin-IX biosynthesis; 5-aminolevulinate from L-glutamyl-tRNA(Glu): step 1/2.</text>
</comment>
<dbReference type="EMBL" id="LGUG01000004">
    <property type="protein sequence ID" value="KON95065.1"/>
    <property type="molecule type" value="Genomic_DNA"/>
</dbReference>
<evidence type="ECO:0000256" key="1">
    <source>
        <dbReference type="ARBA" id="ARBA00005059"/>
    </source>
</evidence>
<dbReference type="Gene3D" id="3.30.460.30">
    <property type="entry name" value="Glutamyl-tRNA reductase, N-terminal domain"/>
    <property type="match status" value="1"/>
</dbReference>
<evidence type="ECO:0000313" key="18">
    <source>
        <dbReference type="EMBL" id="KON95065.1"/>
    </source>
</evidence>
<gene>
    <name evidence="9" type="primary">hemA</name>
    <name evidence="18" type="ORF">AF333_05790</name>
    <name evidence="19" type="ORF">SAMN04487909_11780</name>
</gene>
<evidence type="ECO:0000313" key="21">
    <source>
        <dbReference type="Proteomes" id="UP000182836"/>
    </source>
</evidence>
<proteinExistence type="inferred from homology"/>
<dbReference type="STRING" id="47500.AF333_05790"/>
<dbReference type="PANTHER" id="PTHR43013">
    <property type="entry name" value="GLUTAMYL-TRNA REDUCTASE"/>
    <property type="match status" value="1"/>
</dbReference>
<sequence>MHILTIGLNYRTAPVEIRERFAFLEQDKPEALAKLQNTKSILECVIVGTCNRTEIYAVVDQLHTGRHFTKNYLSEWFGVPREEFIDHIYIKENDTAVQHLFRVACGLDSMVLGETQILGQIKDAFALSQSQGATGTVFNKLFQQTITLAKRAHSETEINKNAVSTSYAAIELGKKVFGYFDNKTVLVLGAGKMSELTAKHLHANGAPRVLVANRTYERAVSLAEKFRGIAMPMDQLQDALVLADIVISSTGSDDYVVTKRDVETIMRKRRQRPLFMIDIAVPRDLDPAINDLDGVYLYDIDDLEGIVAANMRERAREAEKIGIMIGEELVAFKTWLNTLGVGPLISALREKLLTHQQEAMRNIENKCPELTEKEIRMINKQTRSLINQIMHDPIVRIKEMSGQPGADEALDMFIKLFALENSFEEAEQEVEEKEASYIPVRHRRVLTEQQAF</sequence>
<accession>A0A0D1W2Z6</accession>
<dbReference type="UniPathway" id="UPA00251">
    <property type="reaction ID" value="UER00316"/>
</dbReference>
<evidence type="ECO:0000259" key="17">
    <source>
        <dbReference type="Pfam" id="PF05201"/>
    </source>
</evidence>
<feature type="binding site" evidence="9 11">
    <location>
        <position position="109"/>
    </location>
    <ligand>
        <name>substrate</name>
    </ligand>
</feature>
<evidence type="ECO:0000313" key="19">
    <source>
        <dbReference type="EMBL" id="SDJ41787.1"/>
    </source>
</evidence>
<dbReference type="NCBIfam" id="NF000744">
    <property type="entry name" value="PRK00045.1-3"/>
    <property type="match status" value="1"/>
</dbReference>
<protein>
    <recommendedName>
        <fullName evidence="8 9">Glutamyl-tRNA reductase</fullName>
        <shortName evidence="9">GluTR</shortName>
        <ecNumber evidence="3 9">1.2.1.70</ecNumber>
    </recommendedName>
</protein>
<dbReference type="FunFam" id="3.40.50.720:FF:000031">
    <property type="entry name" value="Glutamyl-tRNA reductase"/>
    <property type="match status" value="1"/>
</dbReference>
<dbReference type="PROSITE" id="PS00747">
    <property type="entry name" value="GLUTR"/>
    <property type="match status" value="1"/>
</dbReference>
<dbReference type="NCBIfam" id="TIGR01035">
    <property type="entry name" value="hemA"/>
    <property type="match status" value="1"/>
</dbReference>
<comment type="function">
    <text evidence="9">Catalyzes the NADPH-dependent reduction of glutamyl-tRNA(Glu) to glutamate 1-semialdehyde (GSA).</text>
</comment>
<comment type="similarity">
    <text evidence="2 9 14">Belongs to the glutamyl-tRNA reductase family.</text>
</comment>
<evidence type="ECO:0000256" key="13">
    <source>
        <dbReference type="PIRSR" id="PIRSR000445-4"/>
    </source>
</evidence>
<feature type="site" description="Important for activity" evidence="9 13">
    <location>
        <position position="99"/>
    </location>
</feature>
<feature type="domain" description="Tetrapyrrole biosynthesis glutamyl-tRNA reductase dimerisation" evidence="15">
    <location>
        <begin position="324"/>
        <end position="419"/>
    </location>
</feature>
<evidence type="ECO:0000256" key="7">
    <source>
        <dbReference type="ARBA" id="ARBA00047464"/>
    </source>
</evidence>
<evidence type="ECO:0000256" key="11">
    <source>
        <dbReference type="PIRSR" id="PIRSR000445-2"/>
    </source>
</evidence>
<evidence type="ECO:0000256" key="3">
    <source>
        <dbReference type="ARBA" id="ARBA00012970"/>
    </source>
</evidence>
<dbReference type="Pfam" id="PF05201">
    <property type="entry name" value="GlutR_N"/>
    <property type="match status" value="1"/>
</dbReference>
<dbReference type="Gene3D" id="3.40.50.720">
    <property type="entry name" value="NAD(P)-binding Rossmann-like Domain"/>
    <property type="match status" value="1"/>
</dbReference>
<dbReference type="Pfam" id="PF01488">
    <property type="entry name" value="Shikimate_DH"/>
    <property type="match status" value="1"/>
</dbReference>
<dbReference type="SUPFAM" id="SSF51735">
    <property type="entry name" value="NAD(P)-binding Rossmann-fold domains"/>
    <property type="match status" value="1"/>
</dbReference>
<dbReference type="SUPFAM" id="SSF69742">
    <property type="entry name" value="Glutamyl tRNA-reductase catalytic, N-terminal domain"/>
    <property type="match status" value="1"/>
</dbReference>
<dbReference type="InterPro" id="IPR036291">
    <property type="entry name" value="NAD(P)-bd_dom_sf"/>
</dbReference>
<organism evidence="18 20">
    <name type="scientific">Aneurinibacillus migulanus</name>
    <name type="common">Bacillus migulanus</name>
    <dbReference type="NCBI Taxonomy" id="47500"/>
    <lineage>
        <taxon>Bacteria</taxon>
        <taxon>Bacillati</taxon>
        <taxon>Bacillota</taxon>
        <taxon>Bacilli</taxon>
        <taxon>Bacillales</taxon>
        <taxon>Paenibacillaceae</taxon>
        <taxon>Aneurinibacillus group</taxon>
        <taxon>Aneurinibacillus</taxon>
    </lineage>
</organism>
<evidence type="ECO:0000259" key="16">
    <source>
        <dbReference type="Pfam" id="PF01488"/>
    </source>
</evidence>
<comment type="miscellaneous">
    <text evidence="9">During catalysis, the active site Cys acts as a nucleophile attacking the alpha-carbonyl group of tRNA-bound glutamate with the formation of a thioester intermediate between enzyme and glutamate, and the concomitant release of tRNA(Glu). The thioester intermediate is finally reduced by direct hydride transfer from NADPH, to form the product GSA.</text>
</comment>
<dbReference type="InterPro" id="IPR015895">
    <property type="entry name" value="4pyrrol_synth_GluRdtase_N"/>
</dbReference>